<dbReference type="PANTHER" id="PTHR13833:SF71">
    <property type="entry name" value="NHL DOMAIN-CONTAINING PROTEIN"/>
    <property type="match status" value="1"/>
</dbReference>
<reference evidence="2 3" key="1">
    <citation type="submission" date="2023-04" db="EMBL/GenBank/DDBJ databases">
        <title>Bacteroides pacosi sp. nov., isolated from the fecal material of an alpaca.</title>
        <authorList>
            <person name="Miller S."/>
            <person name="Hendry M."/>
            <person name="King J."/>
            <person name="Sankaranarayanan K."/>
            <person name="Lawson P.A."/>
        </authorList>
    </citation>
    <scope>NUCLEOTIDE SEQUENCE [LARGE SCALE GENOMIC DNA]</scope>
    <source>
        <strain evidence="2 3">A2-P53</strain>
    </source>
</reference>
<gene>
    <name evidence="2" type="ORF">QHG74_06945</name>
</gene>
<dbReference type="SUPFAM" id="SSF101898">
    <property type="entry name" value="NHL repeat"/>
    <property type="match status" value="1"/>
</dbReference>
<comment type="caution">
    <text evidence="2">The sequence shown here is derived from an EMBL/GenBank/DDBJ whole genome shotgun (WGS) entry which is preliminary data.</text>
</comment>
<name>A0ABU5HNA3_9BACE</name>
<dbReference type="Gene3D" id="2.120.10.30">
    <property type="entry name" value="TolB, C-terminal domain"/>
    <property type="match status" value="1"/>
</dbReference>
<evidence type="ECO:0000313" key="3">
    <source>
        <dbReference type="Proteomes" id="UP001292913"/>
    </source>
</evidence>
<dbReference type="Gene3D" id="2.60.40.10">
    <property type="entry name" value="Immunoglobulins"/>
    <property type="match status" value="1"/>
</dbReference>
<dbReference type="Proteomes" id="UP001292913">
    <property type="component" value="Unassembled WGS sequence"/>
</dbReference>
<dbReference type="RefSeq" id="WP_195649689.1">
    <property type="nucleotide sequence ID" value="NZ_JARZAK010000003.1"/>
</dbReference>
<feature type="domain" description="IPT/TIG" evidence="1">
    <location>
        <begin position="42"/>
        <end position="110"/>
    </location>
</feature>
<proteinExistence type="predicted"/>
<dbReference type="PANTHER" id="PTHR13833">
    <property type="match status" value="1"/>
</dbReference>
<keyword evidence="3" id="KW-1185">Reference proteome</keyword>
<dbReference type="InterPro" id="IPR011042">
    <property type="entry name" value="6-blade_b-propeller_TolB-like"/>
</dbReference>
<sequence length="446" mass="49586">MGNKIMEKLKSFSFLFLGCLLCIYGCKDDAKGEEFDPSKPVVIDRFYPESSKGQGELFIYGENFGTDISKINVTVSGKKAIVIGSNGHCIYCVVPIRAGDGKVSVRIGNTEEHVFDKEFKYEYQLRVGTLCGFTDKDGKTARVDGTLKEAQFEAPYWLEIDDNGDLFLLENNRSVRRISIDGDKVSTLLVGGQGQGISSMHSMCFSPTKDTLLVANQVQGDDNGKAVVMLFKDKGYSGAVGSYGVLAKGKGCDAVAMHPQDGTCFFTQRADGYVYKLDDPVTGKKSQHVTDGNSDMYYAMQFHPSGDFVYLTAENKHVVFKSTYNRETRSLSKPLLLCGARRNDEYNVQWSDGVGEAAKFSQPRQGTFDEEGNFYVCDRYNHCIRKISPEGKVETFAGRPNEKGYADGELTKAQFNQPSGIVYVKETKTFYIADENNYRIRTITAE</sequence>
<organism evidence="2 3">
    <name type="scientific">Bacteroides vicugnae</name>
    <dbReference type="NCBI Taxonomy" id="3037989"/>
    <lineage>
        <taxon>Bacteria</taxon>
        <taxon>Pseudomonadati</taxon>
        <taxon>Bacteroidota</taxon>
        <taxon>Bacteroidia</taxon>
        <taxon>Bacteroidales</taxon>
        <taxon>Bacteroidaceae</taxon>
        <taxon>Bacteroides</taxon>
    </lineage>
</organism>
<dbReference type="CDD" id="cd00102">
    <property type="entry name" value="IPT"/>
    <property type="match status" value="1"/>
</dbReference>
<evidence type="ECO:0000259" key="1">
    <source>
        <dbReference type="Pfam" id="PF01833"/>
    </source>
</evidence>
<dbReference type="InterPro" id="IPR013783">
    <property type="entry name" value="Ig-like_fold"/>
</dbReference>
<dbReference type="SUPFAM" id="SSF81296">
    <property type="entry name" value="E set domains"/>
    <property type="match status" value="1"/>
</dbReference>
<protein>
    <submittedName>
        <fullName evidence="2">IPT/TIG domain-containing protein</fullName>
    </submittedName>
</protein>
<dbReference type="EMBL" id="JARZAK010000003">
    <property type="protein sequence ID" value="MDY7257449.1"/>
    <property type="molecule type" value="Genomic_DNA"/>
</dbReference>
<accession>A0ABU5HNA3</accession>
<dbReference type="Pfam" id="PF01833">
    <property type="entry name" value="TIG"/>
    <property type="match status" value="1"/>
</dbReference>
<evidence type="ECO:0000313" key="2">
    <source>
        <dbReference type="EMBL" id="MDY7257449.1"/>
    </source>
</evidence>
<dbReference type="InterPro" id="IPR002909">
    <property type="entry name" value="IPT_dom"/>
</dbReference>
<dbReference type="InterPro" id="IPR014756">
    <property type="entry name" value="Ig_E-set"/>
</dbReference>